<dbReference type="EMBL" id="LAZR01051361">
    <property type="protein sequence ID" value="KKK85322.1"/>
    <property type="molecule type" value="Genomic_DNA"/>
</dbReference>
<name>A0A0F8YV38_9ZZZZ</name>
<protein>
    <submittedName>
        <fullName evidence="1">Uncharacterized protein</fullName>
    </submittedName>
</protein>
<accession>A0A0F8YV38</accession>
<reference evidence="1" key="1">
    <citation type="journal article" date="2015" name="Nature">
        <title>Complex archaea that bridge the gap between prokaryotes and eukaryotes.</title>
        <authorList>
            <person name="Spang A."/>
            <person name="Saw J.H."/>
            <person name="Jorgensen S.L."/>
            <person name="Zaremba-Niedzwiedzka K."/>
            <person name="Martijn J."/>
            <person name="Lind A.E."/>
            <person name="van Eijk R."/>
            <person name="Schleper C."/>
            <person name="Guy L."/>
            <person name="Ettema T.J."/>
        </authorList>
    </citation>
    <scope>NUCLEOTIDE SEQUENCE</scope>
</reference>
<comment type="caution">
    <text evidence="1">The sequence shown here is derived from an EMBL/GenBank/DDBJ whole genome shotgun (WGS) entry which is preliminary data.</text>
</comment>
<organism evidence="1">
    <name type="scientific">marine sediment metagenome</name>
    <dbReference type="NCBI Taxonomy" id="412755"/>
    <lineage>
        <taxon>unclassified sequences</taxon>
        <taxon>metagenomes</taxon>
        <taxon>ecological metagenomes</taxon>
    </lineage>
</organism>
<proteinExistence type="predicted"/>
<dbReference type="AlphaFoldDB" id="A0A0F8YV38"/>
<evidence type="ECO:0000313" key="1">
    <source>
        <dbReference type="EMBL" id="KKK85322.1"/>
    </source>
</evidence>
<sequence length="187" mass="21250">MPMPLGATSAKRCTGCLVVKMSAPSVGIQSGQTMSARRSDVRSVGRGIGLVRSAVLLMILFLPMEAYATDWSKFLPPVRSGLGPVELGCIVRGPGLQSTGRWVPGGYRRGANGLRQPILRPQMRQCWDVHFWATYLVHETTLGGIRAVYVKRTWERWYSRRWKEKRAYKDCRRFGKAWKKHLRKSQE</sequence>
<gene>
    <name evidence="1" type="ORF">LCGC14_2774440</name>
</gene>